<evidence type="ECO:0000259" key="17">
    <source>
        <dbReference type="PROSITE" id="PS51677"/>
    </source>
</evidence>
<evidence type="ECO:0000256" key="4">
    <source>
        <dbReference type="ARBA" id="ARBA00022622"/>
    </source>
</evidence>
<dbReference type="EMBL" id="JABXXO010000014">
    <property type="protein sequence ID" value="KAF7760706.1"/>
    <property type="molecule type" value="Genomic_DNA"/>
</dbReference>
<keyword evidence="10" id="KW-0961">Cell wall biogenesis/degradation</keyword>
<evidence type="ECO:0000256" key="14">
    <source>
        <dbReference type="SAM" id="MobiDB-lite"/>
    </source>
</evidence>
<comment type="catalytic activity">
    <reaction evidence="13">
        <text>[(1-&gt;4)-N-acetyl-beta-D-glucosaminyl](n) + n H2O = chitosan + n acetate</text>
        <dbReference type="Rhea" id="RHEA:10464"/>
        <dbReference type="Rhea" id="RHEA-COMP:9593"/>
        <dbReference type="Rhea" id="RHEA-COMP:9597"/>
        <dbReference type="ChEBI" id="CHEBI:15377"/>
        <dbReference type="ChEBI" id="CHEBI:17029"/>
        <dbReference type="ChEBI" id="CHEBI:30089"/>
        <dbReference type="ChEBI" id="CHEBI:57704"/>
        <dbReference type="EC" id="3.5.1.41"/>
    </reaction>
    <physiologicalReaction direction="left-to-right" evidence="13">
        <dbReference type="Rhea" id="RHEA:10465"/>
    </physiologicalReaction>
</comment>
<gene>
    <name evidence="18" type="ORF">Agabi119p4_10115</name>
</gene>
<keyword evidence="11" id="KW-0624">Polysaccharide degradation</keyword>
<keyword evidence="4" id="KW-0325">Glycoprotein</keyword>
<dbReference type="Pfam" id="PF01522">
    <property type="entry name" value="Polysacc_deac_1"/>
    <property type="match status" value="1"/>
</dbReference>
<feature type="compositionally biased region" description="Pro residues" evidence="14">
    <location>
        <begin position="376"/>
        <end position="387"/>
    </location>
</feature>
<keyword evidence="15" id="KW-0812">Transmembrane</keyword>
<evidence type="ECO:0000256" key="6">
    <source>
        <dbReference type="ARBA" id="ARBA00023136"/>
    </source>
</evidence>
<feature type="domain" description="NodB homology" evidence="17">
    <location>
        <begin position="127"/>
        <end position="316"/>
    </location>
</feature>
<sequence>MHSTAFLLILAVGSWAQDRTTEAGEAAIKDPGVECSPYGYPPVTAQLSAFPPSAQRAKILPSDTTAQALWRDISSKVPTNIAVKPASGPPGYNYDGSDPDCWWTWSRCVSPKQPGLEPDVADVPEPSTLGYGFDDGPYCGHNLFYDFLASKDQKTTFFFIGTNVMDYPLEAQRAVVDGHEVCVHTWSHPPMTSLSNEDAFAELYYITGVTPTCWRPPYGDVDDRIRAIAQALGLQNILWKYDSDDWQFGSNGVTKEQIDANYEKMLNDGRNGLFDTKGAIILSHELNNFTLQEAIDIYPEIMSVFKHVVPVGVALNKTYPYVEKDFVLPSFEEYIHGMHTATPDDVDIPDVSNGTNGNSSPTTISTPNAAASSSAPSPPPQAPPPAAPDASDNGALTHFTFISPMIVATAIALWMLAC</sequence>
<evidence type="ECO:0000256" key="10">
    <source>
        <dbReference type="ARBA" id="ARBA00023316"/>
    </source>
</evidence>
<comment type="caution">
    <text evidence="18">The sequence shown here is derived from an EMBL/GenBank/DDBJ whole genome shotgun (WGS) entry which is preliminary data.</text>
</comment>
<comment type="subcellular location">
    <subcellularLocation>
        <location evidence="2">Cell membrane</location>
        <topology evidence="2">Lipid-anchor</topology>
        <topology evidence="2">GPI-anchor</topology>
    </subcellularLocation>
</comment>
<keyword evidence="4" id="KW-0336">GPI-anchor</keyword>
<evidence type="ECO:0000313" key="19">
    <source>
        <dbReference type="Proteomes" id="UP000629468"/>
    </source>
</evidence>
<dbReference type="InterPro" id="IPR050248">
    <property type="entry name" value="Polysacc_deacetylase_ArnD"/>
</dbReference>
<feature type="region of interest" description="Disordered" evidence="14">
    <location>
        <begin position="345"/>
        <end position="390"/>
    </location>
</feature>
<dbReference type="GO" id="GO:0071555">
    <property type="term" value="P:cell wall organization"/>
    <property type="evidence" value="ECO:0007669"/>
    <property type="project" value="UniProtKB-KW"/>
</dbReference>
<dbReference type="Gene3D" id="3.20.20.370">
    <property type="entry name" value="Glycoside hydrolase/deacetylase"/>
    <property type="match status" value="1"/>
</dbReference>
<keyword evidence="5" id="KW-0146">Chitin degradation</keyword>
<evidence type="ECO:0000313" key="18">
    <source>
        <dbReference type="EMBL" id="KAF7760706.1"/>
    </source>
</evidence>
<evidence type="ECO:0000256" key="2">
    <source>
        <dbReference type="ARBA" id="ARBA00004609"/>
    </source>
</evidence>
<reference evidence="18 19" key="1">
    <citation type="journal article" name="Sci. Rep.">
        <title>Telomere-to-telomere assembled and centromere annotated genomes of the two main subspecies of the button mushroom Agaricus bisporus reveal especially polymorphic chromosome ends.</title>
        <authorList>
            <person name="Sonnenberg A.S.M."/>
            <person name="Sedaghat-Telgerd N."/>
            <person name="Lavrijssen B."/>
            <person name="Ohm R.A."/>
            <person name="Hendrickx P.M."/>
            <person name="Scholtmeijer K."/>
            <person name="Baars J.J.P."/>
            <person name="van Peer A."/>
        </authorList>
    </citation>
    <scope>NUCLEOTIDE SEQUENCE [LARGE SCALE GENOMIC DNA]</scope>
    <source>
        <strain evidence="18 19">H119_p4</strain>
    </source>
</reference>
<evidence type="ECO:0000256" key="5">
    <source>
        <dbReference type="ARBA" id="ARBA00023024"/>
    </source>
</evidence>
<dbReference type="GO" id="GO:0005886">
    <property type="term" value="C:plasma membrane"/>
    <property type="evidence" value="ECO:0007669"/>
    <property type="project" value="UniProtKB-SubCell"/>
</dbReference>
<dbReference type="PROSITE" id="PS51677">
    <property type="entry name" value="NODB"/>
    <property type="match status" value="1"/>
</dbReference>
<evidence type="ECO:0000256" key="13">
    <source>
        <dbReference type="ARBA" id="ARBA00048494"/>
    </source>
</evidence>
<dbReference type="GO" id="GO:0098552">
    <property type="term" value="C:side of membrane"/>
    <property type="evidence" value="ECO:0007669"/>
    <property type="project" value="UniProtKB-KW"/>
</dbReference>
<evidence type="ECO:0000256" key="11">
    <source>
        <dbReference type="ARBA" id="ARBA00023326"/>
    </source>
</evidence>
<evidence type="ECO:0000256" key="12">
    <source>
        <dbReference type="ARBA" id="ARBA00024056"/>
    </source>
</evidence>
<keyword evidence="9" id="KW-0449">Lipoprotein</keyword>
<dbReference type="EC" id="3.5.1.41" evidence="12"/>
<evidence type="ECO:0000256" key="1">
    <source>
        <dbReference type="ARBA" id="ARBA00001941"/>
    </source>
</evidence>
<keyword evidence="7" id="KW-0119">Carbohydrate metabolism</keyword>
<evidence type="ECO:0000256" key="8">
    <source>
        <dbReference type="ARBA" id="ARBA00023285"/>
    </source>
</evidence>
<evidence type="ECO:0000256" key="16">
    <source>
        <dbReference type="SAM" id="SignalP"/>
    </source>
</evidence>
<comment type="cofactor">
    <cofactor evidence="1">
        <name>Co(2+)</name>
        <dbReference type="ChEBI" id="CHEBI:48828"/>
    </cofactor>
</comment>
<dbReference type="GO" id="GO:0000272">
    <property type="term" value="P:polysaccharide catabolic process"/>
    <property type="evidence" value="ECO:0007669"/>
    <property type="project" value="UniProtKB-KW"/>
</dbReference>
<dbReference type="InterPro" id="IPR002509">
    <property type="entry name" value="NODB_dom"/>
</dbReference>
<dbReference type="SUPFAM" id="SSF88713">
    <property type="entry name" value="Glycoside hydrolase/deacetylase"/>
    <property type="match status" value="1"/>
</dbReference>
<feature type="compositionally biased region" description="Low complexity" evidence="14">
    <location>
        <begin position="352"/>
        <end position="375"/>
    </location>
</feature>
<feature type="signal peptide" evidence="16">
    <location>
        <begin position="1"/>
        <end position="16"/>
    </location>
</feature>
<dbReference type="GO" id="GO:0009272">
    <property type="term" value="P:fungal-type cell wall biogenesis"/>
    <property type="evidence" value="ECO:0007669"/>
    <property type="project" value="UniProtKB-ARBA"/>
</dbReference>
<protein>
    <recommendedName>
        <fullName evidence="12">chitin deacetylase</fullName>
        <ecNumber evidence="12">3.5.1.41</ecNumber>
    </recommendedName>
</protein>
<keyword evidence="3" id="KW-1003">Cell membrane</keyword>
<evidence type="ECO:0000256" key="15">
    <source>
        <dbReference type="SAM" id="Phobius"/>
    </source>
</evidence>
<dbReference type="InterPro" id="IPR011330">
    <property type="entry name" value="Glyco_hydro/deAcase_b/a-brl"/>
</dbReference>
<keyword evidence="6 15" id="KW-0472">Membrane</keyword>
<dbReference type="PANTHER" id="PTHR10587">
    <property type="entry name" value="GLYCOSYL TRANSFERASE-RELATED"/>
    <property type="match status" value="1"/>
</dbReference>
<feature type="transmembrane region" description="Helical" evidence="15">
    <location>
        <begin position="395"/>
        <end position="417"/>
    </location>
</feature>
<dbReference type="GO" id="GO:0004099">
    <property type="term" value="F:chitin deacetylase activity"/>
    <property type="evidence" value="ECO:0007669"/>
    <property type="project" value="UniProtKB-EC"/>
</dbReference>
<keyword evidence="15" id="KW-1133">Transmembrane helix</keyword>
<evidence type="ECO:0000256" key="3">
    <source>
        <dbReference type="ARBA" id="ARBA00022475"/>
    </source>
</evidence>
<accession>A0A8H7EW53</accession>
<evidence type="ECO:0000256" key="7">
    <source>
        <dbReference type="ARBA" id="ARBA00023277"/>
    </source>
</evidence>
<keyword evidence="16" id="KW-0732">Signal</keyword>
<feature type="chain" id="PRO_5034212283" description="chitin deacetylase" evidence="16">
    <location>
        <begin position="17"/>
        <end position="418"/>
    </location>
</feature>
<dbReference type="GO" id="GO:0006032">
    <property type="term" value="P:chitin catabolic process"/>
    <property type="evidence" value="ECO:0007669"/>
    <property type="project" value="UniProtKB-KW"/>
</dbReference>
<organism evidence="18 19">
    <name type="scientific">Agaricus bisporus var. burnettii</name>
    <dbReference type="NCBI Taxonomy" id="192524"/>
    <lineage>
        <taxon>Eukaryota</taxon>
        <taxon>Fungi</taxon>
        <taxon>Dikarya</taxon>
        <taxon>Basidiomycota</taxon>
        <taxon>Agaricomycotina</taxon>
        <taxon>Agaricomycetes</taxon>
        <taxon>Agaricomycetidae</taxon>
        <taxon>Agaricales</taxon>
        <taxon>Agaricineae</taxon>
        <taxon>Agaricaceae</taxon>
        <taxon>Agaricus</taxon>
    </lineage>
</organism>
<name>A0A8H7EW53_AGABI</name>
<dbReference type="PANTHER" id="PTHR10587:SF98">
    <property type="entry name" value="CHITIN DEACETYLASE"/>
    <property type="match status" value="1"/>
</dbReference>
<evidence type="ECO:0000256" key="9">
    <source>
        <dbReference type="ARBA" id="ARBA00023288"/>
    </source>
</evidence>
<dbReference type="AlphaFoldDB" id="A0A8H7EW53"/>
<proteinExistence type="predicted"/>
<dbReference type="Proteomes" id="UP000629468">
    <property type="component" value="Unassembled WGS sequence"/>
</dbReference>
<keyword evidence="8" id="KW-0170">Cobalt</keyword>